<evidence type="ECO:0000313" key="3">
    <source>
        <dbReference type="EMBL" id="MCO6048030.1"/>
    </source>
</evidence>
<evidence type="ECO:0000256" key="1">
    <source>
        <dbReference type="SAM" id="Phobius"/>
    </source>
</evidence>
<feature type="domain" description="DUF1206" evidence="2">
    <location>
        <begin position="38"/>
        <end position="105"/>
    </location>
</feature>
<keyword evidence="4" id="KW-1185">Reference proteome</keyword>
<dbReference type="Proteomes" id="UP001155241">
    <property type="component" value="Unassembled WGS sequence"/>
</dbReference>
<feature type="domain" description="DUF1206" evidence="2">
    <location>
        <begin position="216"/>
        <end position="285"/>
    </location>
</feature>
<feature type="transmembrane region" description="Helical" evidence="1">
    <location>
        <begin position="119"/>
        <end position="137"/>
    </location>
</feature>
<proteinExistence type="predicted"/>
<feature type="transmembrane region" description="Helical" evidence="1">
    <location>
        <begin position="80"/>
        <end position="98"/>
    </location>
</feature>
<keyword evidence="1" id="KW-0812">Transmembrane</keyword>
<sequence length="289" mass="30199">MSANSPGNVRQEAVHRIQSATASVDAGSSSAFEICGRLGYATKGLVYLVVGGLAAAAAWGASGQTTGSEGAIQTLGQQPFGYILLWVVAIGLAAYSIWRLVEAFYNGENYSSHTSTLKRVGYVVSAVIYGALAWKAAPFSASSPQSGSGGDSKQSAAAWVMSLTGGEWIVAAVGATIIGYGLYLIYKGATDKFTDKYNSAQMSETEQKVARYSGRIGLPARGVTFGVIGVFVIIAAMSLDPNKIKGTGEALDVLASQPYGMWVLLAVALGLACYGIFCFVQARYRSFAT</sequence>
<evidence type="ECO:0000313" key="4">
    <source>
        <dbReference type="Proteomes" id="UP001155241"/>
    </source>
</evidence>
<gene>
    <name evidence="3" type="ORF">NG895_29355</name>
</gene>
<dbReference type="Pfam" id="PF06724">
    <property type="entry name" value="DUF1206"/>
    <property type="match status" value="3"/>
</dbReference>
<dbReference type="EMBL" id="JAMXLR010000095">
    <property type="protein sequence ID" value="MCO6048030.1"/>
    <property type="molecule type" value="Genomic_DNA"/>
</dbReference>
<feature type="transmembrane region" description="Helical" evidence="1">
    <location>
        <begin position="168"/>
        <end position="186"/>
    </location>
</feature>
<accession>A0A9X2FFF3</accession>
<dbReference type="RefSeq" id="WP_252856145.1">
    <property type="nucleotide sequence ID" value="NZ_JAMXLR010000095.1"/>
</dbReference>
<feature type="transmembrane region" description="Helical" evidence="1">
    <location>
        <begin position="259"/>
        <end position="280"/>
    </location>
</feature>
<keyword evidence="1" id="KW-1133">Transmembrane helix</keyword>
<feature type="transmembrane region" description="Helical" evidence="1">
    <location>
        <begin position="44"/>
        <end position="60"/>
    </location>
</feature>
<feature type="domain" description="DUF1206" evidence="2">
    <location>
        <begin position="120"/>
        <end position="190"/>
    </location>
</feature>
<organism evidence="3 4">
    <name type="scientific">Aeoliella straminimaris</name>
    <dbReference type="NCBI Taxonomy" id="2954799"/>
    <lineage>
        <taxon>Bacteria</taxon>
        <taxon>Pseudomonadati</taxon>
        <taxon>Planctomycetota</taxon>
        <taxon>Planctomycetia</taxon>
        <taxon>Pirellulales</taxon>
        <taxon>Lacipirellulaceae</taxon>
        <taxon>Aeoliella</taxon>
    </lineage>
</organism>
<name>A0A9X2FFF3_9BACT</name>
<dbReference type="AlphaFoldDB" id="A0A9X2FFF3"/>
<evidence type="ECO:0000259" key="2">
    <source>
        <dbReference type="Pfam" id="PF06724"/>
    </source>
</evidence>
<reference evidence="3" key="1">
    <citation type="submission" date="2022-06" db="EMBL/GenBank/DDBJ databases">
        <title>Aeoliella straminimaris, a novel planctomycete from sediments.</title>
        <authorList>
            <person name="Vitorino I.R."/>
            <person name="Lage O.M."/>
        </authorList>
    </citation>
    <scope>NUCLEOTIDE SEQUENCE</scope>
    <source>
        <strain evidence="3">ICT_H6.2</strain>
    </source>
</reference>
<keyword evidence="1" id="KW-0472">Membrane</keyword>
<comment type="caution">
    <text evidence="3">The sequence shown here is derived from an EMBL/GenBank/DDBJ whole genome shotgun (WGS) entry which is preliminary data.</text>
</comment>
<protein>
    <submittedName>
        <fullName evidence="3">DUF1206 domain-containing protein</fullName>
    </submittedName>
</protein>
<dbReference type="InterPro" id="IPR009597">
    <property type="entry name" value="DUF1206"/>
</dbReference>
<feature type="transmembrane region" description="Helical" evidence="1">
    <location>
        <begin position="218"/>
        <end position="239"/>
    </location>
</feature>